<accession>A0ABT6M5A2</accession>
<evidence type="ECO:0000313" key="2">
    <source>
        <dbReference type="Proteomes" id="UP001160334"/>
    </source>
</evidence>
<gene>
    <name evidence="1" type="ORF">M2280_000707</name>
</gene>
<protein>
    <submittedName>
        <fullName evidence="1">Uncharacterized protein</fullName>
    </submittedName>
</protein>
<keyword evidence="2" id="KW-1185">Reference proteome</keyword>
<organism evidence="1 2">
    <name type="scientific">Prescottella agglutinans</name>
    <dbReference type="NCBI Taxonomy" id="1644129"/>
    <lineage>
        <taxon>Bacteria</taxon>
        <taxon>Bacillati</taxon>
        <taxon>Actinomycetota</taxon>
        <taxon>Actinomycetes</taxon>
        <taxon>Mycobacteriales</taxon>
        <taxon>Nocardiaceae</taxon>
        <taxon>Prescottella</taxon>
    </lineage>
</organism>
<proteinExistence type="predicted"/>
<reference evidence="1 2" key="1">
    <citation type="submission" date="2023-04" db="EMBL/GenBank/DDBJ databases">
        <title>Forest soil microbial communities from Buena Vista Peninsula, Colon Province, Panama.</title>
        <authorList>
            <person name="Bouskill N."/>
        </authorList>
    </citation>
    <scope>NUCLEOTIDE SEQUENCE [LARGE SCALE GENOMIC DNA]</scope>
    <source>
        <strain evidence="1 2">CFH S0262</strain>
    </source>
</reference>
<name>A0ABT6M5A2_9NOCA</name>
<sequence length="69" mass="7459">MTVRVDLLLPDCVLPGCRRPVVEVGQPCDDCLTAAGSMLRPTNEPGLTADQIEARDRTVEAAYARRGFA</sequence>
<dbReference type="Proteomes" id="UP001160334">
    <property type="component" value="Unassembled WGS sequence"/>
</dbReference>
<evidence type="ECO:0000313" key="1">
    <source>
        <dbReference type="EMBL" id="MDH6279498.1"/>
    </source>
</evidence>
<dbReference type="EMBL" id="JARXVC010000002">
    <property type="protein sequence ID" value="MDH6279498.1"/>
    <property type="molecule type" value="Genomic_DNA"/>
</dbReference>
<comment type="caution">
    <text evidence="1">The sequence shown here is derived from an EMBL/GenBank/DDBJ whole genome shotgun (WGS) entry which is preliminary data.</text>
</comment>